<dbReference type="InterPro" id="IPR036390">
    <property type="entry name" value="WH_DNA-bd_sf"/>
</dbReference>
<keyword evidence="8" id="KW-0804">Transcription</keyword>
<organism evidence="11 12">
    <name type="scientific">Siminovitchia thermophila</name>
    <dbReference type="NCBI Taxonomy" id="1245522"/>
    <lineage>
        <taxon>Bacteria</taxon>
        <taxon>Bacillati</taxon>
        <taxon>Bacillota</taxon>
        <taxon>Bacilli</taxon>
        <taxon>Bacillales</taxon>
        <taxon>Bacillaceae</taxon>
        <taxon>Siminovitchia</taxon>
    </lineage>
</organism>
<evidence type="ECO:0000256" key="8">
    <source>
        <dbReference type="ARBA" id="ARBA00023163"/>
    </source>
</evidence>
<keyword evidence="4" id="KW-0902">Two-component regulatory system</keyword>
<evidence type="ECO:0000256" key="1">
    <source>
        <dbReference type="ARBA" id="ARBA00004496"/>
    </source>
</evidence>
<keyword evidence="2" id="KW-0963">Cytoplasm</keyword>
<dbReference type="Proteomes" id="UP000823485">
    <property type="component" value="Unassembled WGS sequence"/>
</dbReference>
<dbReference type="Pfam" id="PF00072">
    <property type="entry name" value="Response_reg"/>
    <property type="match status" value="1"/>
</dbReference>
<dbReference type="PANTHER" id="PTHR45526:SF1">
    <property type="entry name" value="TRANSCRIPTIONAL REGULATORY PROTEIN DCUR-RELATED"/>
    <property type="match status" value="1"/>
</dbReference>
<dbReference type="SMART" id="SM00448">
    <property type="entry name" value="REC"/>
    <property type="match status" value="1"/>
</dbReference>
<evidence type="ECO:0000256" key="4">
    <source>
        <dbReference type="ARBA" id="ARBA00023012"/>
    </source>
</evidence>
<dbReference type="PROSITE" id="PS50110">
    <property type="entry name" value="RESPONSE_REGULATORY"/>
    <property type="match status" value="1"/>
</dbReference>
<reference evidence="11 12" key="1">
    <citation type="submission" date="2021-01" db="EMBL/GenBank/DDBJ databases">
        <title>Genomic Encyclopedia of Type Strains, Phase IV (KMG-IV): sequencing the most valuable type-strain genomes for metagenomic binning, comparative biology and taxonomic classification.</title>
        <authorList>
            <person name="Goeker M."/>
        </authorList>
    </citation>
    <scope>NUCLEOTIDE SEQUENCE [LARGE SCALE GENOMIC DNA]</scope>
    <source>
        <strain evidence="11 12">DSM 105453</strain>
    </source>
</reference>
<feature type="domain" description="Response regulatory" evidence="10">
    <location>
        <begin position="3"/>
        <end position="119"/>
    </location>
</feature>
<evidence type="ECO:0000256" key="7">
    <source>
        <dbReference type="ARBA" id="ARBA00023159"/>
    </source>
</evidence>
<comment type="subcellular location">
    <subcellularLocation>
        <location evidence="1">Cytoplasm</location>
    </subcellularLocation>
</comment>
<dbReference type="InterPro" id="IPR024187">
    <property type="entry name" value="Sig_transdc_resp-reg_cit/mal"/>
</dbReference>
<sequence>MIRVLIVDDDPMVAKINKRYLEAVPGFVCAGIAEGVDSAIDMLNSTEIHLVLLDVYMPGKRGLELLKRMRNEQKDIDVIIISAASNIETIQSALHFGVVDYLIKPFEFGRFRDSLKKYKKKFELLHGHEKFSQEELDKLLKGNGQTPRLEDIPKGLTKTTLRKIVKTILRNKDATFSIEGLANEIGISRVSMGKYLNFLTEIKFLDVEADYETKGRPARKYRLSKQNTEAIYVYIEAADL</sequence>
<evidence type="ECO:0000313" key="12">
    <source>
        <dbReference type="Proteomes" id="UP000823485"/>
    </source>
</evidence>
<dbReference type="PANTHER" id="PTHR45526">
    <property type="entry name" value="TRANSCRIPTIONAL REGULATORY PROTEIN DPIA"/>
    <property type="match status" value="1"/>
</dbReference>
<dbReference type="InterPro" id="IPR001789">
    <property type="entry name" value="Sig_transdc_resp-reg_receiver"/>
</dbReference>
<feature type="modified residue" description="4-aspartylphosphate" evidence="9">
    <location>
        <position position="54"/>
    </location>
</feature>
<protein>
    <submittedName>
        <fullName evidence="11">CitB family two-component system response regulator MalR</fullName>
    </submittedName>
</protein>
<evidence type="ECO:0000256" key="5">
    <source>
        <dbReference type="ARBA" id="ARBA00023015"/>
    </source>
</evidence>
<comment type="caution">
    <text evidence="11">The sequence shown here is derived from an EMBL/GenBank/DDBJ whole genome shotgun (WGS) entry which is preliminary data.</text>
</comment>
<dbReference type="EMBL" id="JAFBFH010000056">
    <property type="protein sequence ID" value="MBM7717581.1"/>
    <property type="molecule type" value="Genomic_DNA"/>
</dbReference>
<dbReference type="RefSeq" id="WP_077113006.1">
    <property type="nucleotide sequence ID" value="NZ_JAFBFH010000056.1"/>
</dbReference>
<keyword evidence="5" id="KW-0805">Transcription regulation</keyword>
<keyword evidence="3 9" id="KW-0597">Phosphoprotein</keyword>
<evidence type="ECO:0000256" key="9">
    <source>
        <dbReference type="PROSITE-ProRule" id="PRU00169"/>
    </source>
</evidence>
<evidence type="ECO:0000256" key="2">
    <source>
        <dbReference type="ARBA" id="ARBA00022490"/>
    </source>
</evidence>
<dbReference type="SUPFAM" id="SSF46785">
    <property type="entry name" value="Winged helix' DNA-binding domain"/>
    <property type="match status" value="1"/>
</dbReference>
<dbReference type="PIRSF" id="PIRSF006171">
    <property type="entry name" value="RR_citrat_malat"/>
    <property type="match status" value="1"/>
</dbReference>
<dbReference type="CDD" id="cd19925">
    <property type="entry name" value="REC_citrate_TCS"/>
    <property type="match status" value="1"/>
</dbReference>
<evidence type="ECO:0000256" key="6">
    <source>
        <dbReference type="ARBA" id="ARBA00023125"/>
    </source>
</evidence>
<dbReference type="Gene3D" id="3.40.50.2300">
    <property type="match status" value="1"/>
</dbReference>
<evidence type="ECO:0000259" key="10">
    <source>
        <dbReference type="PROSITE" id="PS50110"/>
    </source>
</evidence>
<keyword evidence="7" id="KW-0010">Activator</keyword>
<proteinExistence type="predicted"/>
<name>A0ABS2RD48_9BACI</name>
<dbReference type="SUPFAM" id="SSF52172">
    <property type="entry name" value="CheY-like"/>
    <property type="match status" value="1"/>
</dbReference>
<gene>
    <name evidence="11" type="ORF">JOC94_004610</name>
</gene>
<evidence type="ECO:0000256" key="3">
    <source>
        <dbReference type="ARBA" id="ARBA00022553"/>
    </source>
</evidence>
<keyword evidence="6" id="KW-0238">DNA-binding</keyword>
<accession>A0ABS2RD48</accession>
<dbReference type="InterPro" id="IPR051271">
    <property type="entry name" value="2C-system_Tx_regulators"/>
</dbReference>
<keyword evidence="12" id="KW-1185">Reference proteome</keyword>
<dbReference type="InterPro" id="IPR011006">
    <property type="entry name" value="CheY-like_superfamily"/>
</dbReference>
<evidence type="ECO:0000313" key="11">
    <source>
        <dbReference type="EMBL" id="MBM7717581.1"/>
    </source>
</evidence>